<protein>
    <submittedName>
        <fullName evidence="7">O-antigen ligase</fullName>
    </submittedName>
</protein>
<dbReference type="PANTHER" id="PTHR37422:SF21">
    <property type="entry name" value="EXOQ-LIKE PROTEIN"/>
    <property type="match status" value="1"/>
</dbReference>
<feature type="transmembrane region" description="Helical" evidence="5">
    <location>
        <begin position="145"/>
        <end position="163"/>
    </location>
</feature>
<name>A0A8G2BZU3_DESNO</name>
<keyword evidence="8" id="KW-1185">Reference proteome</keyword>
<keyword evidence="3 5" id="KW-1133">Transmembrane helix</keyword>
<proteinExistence type="predicted"/>
<feature type="transmembrane region" description="Helical" evidence="5">
    <location>
        <begin position="306"/>
        <end position="325"/>
    </location>
</feature>
<dbReference type="AlphaFoldDB" id="A0A8G2BZU3"/>
<comment type="subcellular location">
    <subcellularLocation>
        <location evidence="1">Membrane</location>
        <topology evidence="1">Multi-pass membrane protein</topology>
    </subcellularLocation>
</comment>
<comment type="caution">
    <text evidence="7">The sequence shown here is derived from an EMBL/GenBank/DDBJ whole genome shotgun (WGS) entry which is preliminary data.</text>
</comment>
<evidence type="ECO:0000313" key="7">
    <source>
        <dbReference type="EMBL" id="SFL28361.1"/>
    </source>
</evidence>
<dbReference type="PANTHER" id="PTHR37422">
    <property type="entry name" value="TEICHURONIC ACID BIOSYNTHESIS PROTEIN TUAE"/>
    <property type="match status" value="1"/>
</dbReference>
<dbReference type="Proteomes" id="UP000199581">
    <property type="component" value="Unassembled WGS sequence"/>
</dbReference>
<evidence type="ECO:0000256" key="4">
    <source>
        <dbReference type="ARBA" id="ARBA00023136"/>
    </source>
</evidence>
<dbReference type="OrthoDB" id="185850at2"/>
<evidence type="ECO:0000256" key="5">
    <source>
        <dbReference type="SAM" id="Phobius"/>
    </source>
</evidence>
<feature type="transmembrane region" description="Helical" evidence="5">
    <location>
        <begin position="266"/>
        <end position="286"/>
    </location>
</feature>
<evidence type="ECO:0000313" key="8">
    <source>
        <dbReference type="Proteomes" id="UP000199581"/>
    </source>
</evidence>
<feature type="transmembrane region" description="Helical" evidence="5">
    <location>
        <begin position="83"/>
        <end position="102"/>
    </location>
</feature>
<feature type="transmembrane region" description="Helical" evidence="5">
    <location>
        <begin position="25"/>
        <end position="44"/>
    </location>
</feature>
<keyword evidence="2 5" id="KW-0812">Transmembrane</keyword>
<keyword evidence="7" id="KW-0436">Ligase</keyword>
<gene>
    <name evidence="7" type="ORF">SAMN05421830_101346</name>
</gene>
<evidence type="ECO:0000256" key="1">
    <source>
        <dbReference type="ARBA" id="ARBA00004141"/>
    </source>
</evidence>
<evidence type="ECO:0000256" key="3">
    <source>
        <dbReference type="ARBA" id="ARBA00022989"/>
    </source>
</evidence>
<keyword evidence="4 5" id="KW-0472">Membrane</keyword>
<feature type="domain" description="O-antigen ligase-related" evidence="6">
    <location>
        <begin position="178"/>
        <end position="315"/>
    </location>
</feature>
<feature type="transmembrane region" description="Helical" evidence="5">
    <location>
        <begin position="170"/>
        <end position="203"/>
    </location>
</feature>
<organism evidence="7 8">
    <name type="scientific">Desulfomicrobium norvegicum (strain DSM 1741 / NCIMB 8310)</name>
    <name type="common">Desulfovibrio baculatus (strain Norway 4)</name>
    <name type="synonym">Desulfovibrio desulfuricans (strain Norway 4)</name>
    <dbReference type="NCBI Taxonomy" id="52561"/>
    <lineage>
        <taxon>Bacteria</taxon>
        <taxon>Pseudomonadati</taxon>
        <taxon>Thermodesulfobacteriota</taxon>
        <taxon>Desulfovibrionia</taxon>
        <taxon>Desulfovibrionales</taxon>
        <taxon>Desulfomicrobiaceae</taxon>
        <taxon>Desulfomicrobium</taxon>
    </lineage>
</organism>
<dbReference type="InterPro" id="IPR007016">
    <property type="entry name" value="O-antigen_ligase-rel_domated"/>
</dbReference>
<feature type="transmembrane region" description="Helical" evidence="5">
    <location>
        <begin position="56"/>
        <end position="77"/>
    </location>
</feature>
<dbReference type="GO" id="GO:0016020">
    <property type="term" value="C:membrane"/>
    <property type="evidence" value="ECO:0007669"/>
    <property type="project" value="UniProtKB-SubCell"/>
</dbReference>
<evidence type="ECO:0000259" key="6">
    <source>
        <dbReference type="Pfam" id="PF04932"/>
    </source>
</evidence>
<dbReference type="GO" id="GO:0016874">
    <property type="term" value="F:ligase activity"/>
    <property type="evidence" value="ECO:0007669"/>
    <property type="project" value="UniProtKB-KW"/>
</dbReference>
<evidence type="ECO:0000256" key="2">
    <source>
        <dbReference type="ARBA" id="ARBA00022692"/>
    </source>
</evidence>
<feature type="transmembrane region" description="Helical" evidence="5">
    <location>
        <begin position="209"/>
        <end position="228"/>
    </location>
</feature>
<dbReference type="Pfam" id="PF04932">
    <property type="entry name" value="Wzy_C"/>
    <property type="match status" value="1"/>
</dbReference>
<accession>A0A8G2BZU3</accession>
<feature type="transmembrane region" description="Helical" evidence="5">
    <location>
        <begin position="346"/>
        <end position="370"/>
    </location>
</feature>
<dbReference type="EMBL" id="FOTO01000001">
    <property type="protein sequence ID" value="SFL28361.1"/>
    <property type="molecule type" value="Genomic_DNA"/>
</dbReference>
<reference evidence="7 8" key="1">
    <citation type="submission" date="2016-10" db="EMBL/GenBank/DDBJ databases">
        <authorList>
            <person name="Varghese N."/>
            <person name="Submissions S."/>
        </authorList>
    </citation>
    <scope>NUCLEOTIDE SEQUENCE [LARGE SCALE GENOMIC DNA]</scope>
    <source>
        <strain evidence="7 8">DSM 1741</strain>
    </source>
</reference>
<sequence length="415" mass="45064">MHAIVIFIIVFVVMARMPELFTFLVPLHLGKIAFAAGFISLFFLPKGLLGKLRASVPFAHYLFLLFIMAMVSVPFSVWGTGALNSLLSFTRILFFTCCLVLLSAAGHLNQYRAALIYGISLLAGVMIMSKGAGRITAGFTYDPNDIALLFVTFMPVVLAEAMNGNMVRRGFYLGLGAMVLLGLVLTGSRGAIVAIGVQALYFVLTAKKFRLLALTLVCAAGLVVVATAEQSLWDRFASLTAEGEAADYNLEGRSGRVQIWKNGLEIVADNPVLGVGIGMFGTAHFLLDGKIGLTAHNTYLQFAAELGLPGFILYLAMLCSAWQLITRHVEEDERTGTRARWIALKVGIVGFGTASFFISAGYSSTLYYLLGLAAVMHFHHVQSNDAPVPQKIRSSAPLRYPPLSALQVRQQKVRL</sequence>
<feature type="transmembrane region" description="Helical" evidence="5">
    <location>
        <begin position="114"/>
        <end position="133"/>
    </location>
</feature>
<dbReference type="InterPro" id="IPR051533">
    <property type="entry name" value="WaaL-like"/>
</dbReference>